<accession>A0A0K0E4I0</accession>
<dbReference type="Proteomes" id="UP000035681">
    <property type="component" value="Unplaced"/>
</dbReference>
<evidence type="ECO:0000256" key="6">
    <source>
        <dbReference type="ARBA" id="ARBA00022771"/>
    </source>
</evidence>
<evidence type="ECO:0000259" key="12">
    <source>
        <dbReference type="PROSITE" id="PS50089"/>
    </source>
</evidence>
<dbReference type="GO" id="GO:0043161">
    <property type="term" value="P:proteasome-mediated ubiquitin-dependent protein catabolic process"/>
    <property type="evidence" value="ECO:0007669"/>
    <property type="project" value="TreeGrafter"/>
</dbReference>
<keyword evidence="5 10" id="KW-0479">Metal-binding</keyword>
<keyword evidence="6 9" id="KW-0863">Zinc-finger</keyword>
<dbReference type="InterPro" id="IPR008974">
    <property type="entry name" value="TRAF-like"/>
</dbReference>
<dbReference type="GO" id="GO:0016567">
    <property type="term" value="P:protein ubiquitination"/>
    <property type="evidence" value="ECO:0007669"/>
    <property type="project" value="UniProtKB-UniPathway"/>
</dbReference>
<dbReference type="FunFam" id="3.30.40.10:FF:000041">
    <property type="entry name" value="E3 ubiquitin-protein ligase SINAT3"/>
    <property type="match status" value="1"/>
</dbReference>
<dbReference type="InterPro" id="IPR013083">
    <property type="entry name" value="Znf_RING/FYVE/PHD"/>
</dbReference>
<evidence type="ECO:0000256" key="3">
    <source>
        <dbReference type="ARBA" id="ARBA00009119"/>
    </source>
</evidence>
<dbReference type="Pfam" id="PF03145">
    <property type="entry name" value="Sina_TRAF"/>
    <property type="match status" value="1"/>
</dbReference>
<dbReference type="InterPro" id="IPR018121">
    <property type="entry name" value="7-in-absentia-prot_TRAF-dom"/>
</dbReference>
<comment type="domain">
    <text evidence="10">The SBD domain (substrate-binding domain) mediates the interaction with substrate proteins. It is related to the TRAF family.</text>
</comment>
<evidence type="ECO:0000313" key="14">
    <source>
        <dbReference type="Proteomes" id="UP000035681"/>
    </source>
</evidence>
<feature type="compositionally biased region" description="Polar residues" evidence="11">
    <location>
        <begin position="23"/>
        <end position="33"/>
    </location>
</feature>
<name>A0A0K0E4I0_STRER</name>
<dbReference type="FunFam" id="2.60.210.10:FF:000002">
    <property type="entry name" value="E3 ubiquitin-protein ligase"/>
    <property type="match status" value="1"/>
</dbReference>
<feature type="compositionally biased region" description="Basic and acidic residues" evidence="11">
    <location>
        <begin position="1"/>
        <end position="17"/>
    </location>
</feature>
<comment type="catalytic activity">
    <reaction evidence="1 10">
        <text>S-ubiquitinyl-[E2 ubiquitin-conjugating enzyme]-L-cysteine + [acceptor protein]-L-lysine = [E2 ubiquitin-conjugating enzyme]-L-cysteine + N(6)-ubiquitinyl-[acceptor protein]-L-lysine.</text>
        <dbReference type="EC" id="2.3.2.27"/>
    </reaction>
</comment>
<keyword evidence="14" id="KW-1185">Reference proteome</keyword>
<dbReference type="WBParaSite" id="TCONS_00014278.p1">
    <property type="protein sequence ID" value="TCONS_00014278.p1"/>
    <property type="gene ID" value="XLOC_009489"/>
</dbReference>
<keyword evidence="8 10" id="KW-0862">Zinc</keyword>
<comment type="pathway">
    <text evidence="2 10">Protein modification; protein ubiquitination.</text>
</comment>
<organism evidence="15">
    <name type="scientific">Strongyloides stercoralis</name>
    <name type="common">Threadworm</name>
    <dbReference type="NCBI Taxonomy" id="6248"/>
    <lineage>
        <taxon>Eukaryota</taxon>
        <taxon>Metazoa</taxon>
        <taxon>Ecdysozoa</taxon>
        <taxon>Nematoda</taxon>
        <taxon>Chromadorea</taxon>
        <taxon>Rhabditida</taxon>
        <taxon>Tylenchina</taxon>
        <taxon>Panagrolaimomorpha</taxon>
        <taxon>Strongyloidoidea</taxon>
        <taxon>Strongyloididae</taxon>
        <taxon>Strongyloides</taxon>
    </lineage>
</organism>
<protein>
    <recommendedName>
        <fullName evidence="10">E3 ubiquitin-protein ligase</fullName>
        <ecNumber evidence="10">2.3.2.27</ecNumber>
    </recommendedName>
</protein>
<feature type="compositionally biased region" description="Polar residues" evidence="11">
    <location>
        <begin position="117"/>
        <end position="126"/>
    </location>
</feature>
<feature type="domain" description="RING-type" evidence="12">
    <location>
        <begin position="271"/>
        <end position="306"/>
    </location>
</feature>
<keyword evidence="4" id="KW-0808">Transferase</keyword>
<evidence type="ECO:0000256" key="10">
    <source>
        <dbReference type="RuleBase" id="RU201113"/>
    </source>
</evidence>
<sequence length="512" mass="57793">MSNRHRNDRENENDRSPRLSIYRNLNRTTSEEPLNTVPLDETLGIVSSSGSSNSMDSDVQHSQIMYNQPSNNGHHQRQMHYGGFGGIGNNHGRNREGGRILDSSENSNNRREDNIIVNIQNHTSSKNRSECKPVTRNSEGFEPTVKRRNNSRGDERIEIRSNERSNHISNHQIPENIDDNCEDMNTTLDDSSIDGERMDILNETFPSSRTIDQLESRNNSKDILKSDKKNCYKSIFDFIPNRDMPSTNRLILENSKKRVPASVDVLNAFECPVCLEYMVPPLFQCGAGHLVCGSCRPKISSCPSCRGPVPNVRNLALEKIAATIYFPCKYNINGCDEAFSASEKLPHEEACEYRPYCCPCPGASCKWQGSVEHVMPHLMKAHRSITTLQGEDIVFLATDISLPGAVDWVMLQSCYECHFMLVLEKQEKFGNTEQFYAIVQLIGSKKDAEKFIYRLELSNQKRRLCWEAAPKSIHEGIASSLNSSDCLLFDSKLAKLFSENGNLGINVTITKV</sequence>
<comment type="function">
    <text evidence="10">E3 ubiquitin-protein ligase that mediates ubiquitination and subsequent proteasomal degradation of target proteins. E3 ubiquitin ligases accept ubiquitin from an E2 ubiquitin-conjugating enzyme in the form of a thioester and then directly transfers the ubiquitin to targeted substrates.</text>
</comment>
<dbReference type="EC" id="2.3.2.27" evidence="10"/>
<dbReference type="Gene3D" id="2.60.210.10">
    <property type="entry name" value="Apoptosis, Tumor Necrosis Factor Receptor Associated Protein 2, Chain A"/>
    <property type="match status" value="1"/>
</dbReference>
<dbReference type="PROSITE" id="PS50089">
    <property type="entry name" value="ZF_RING_2"/>
    <property type="match status" value="1"/>
</dbReference>
<comment type="domain">
    <text evidence="10">The RING-type zinc finger domain is essential for ubiquitin ligase activity.</text>
</comment>
<feature type="domain" description="SIAH-type" evidence="13">
    <location>
        <begin position="323"/>
        <end position="383"/>
    </location>
</feature>
<dbReference type="AlphaFoldDB" id="A0A0K0E4I0"/>
<evidence type="ECO:0000256" key="4">
    <source>
        <dbReference type="ARBA" id="ARBA00022679"/>
    </source>
</evidence>
<dbReference type="GO" id="GO:0005737">
    <property type="term" value="C:cytoplasm"/>
    <property type="evidence" value="ECO:0007669"/>
    <property type="project" value="InterPro"/>
</dbReference>
<evidence type="ECO:0000256" key="7">
    <source>
        <dbReference type="ARBA" id="ARBA00022786"/>
    </source>
</evidence>
<evidence type="ECO:0000313" key="15">
    <source>
        <dbReference type="WBParaSite" id="SSTP_0000440000.1"/>
    </source>
</evidence>
<dbReference type="UniPathway" id="UPA00143"/>
<dbReference type="SUPFAM" id="SSF57850">
    <property type="entry name" value="RING/U-box"/>
    <property type="match status" value="1"/>
</dbReference>
<feature type="region of interest" description="Disordered" evidence="11">
    <location>
        <begin position="1"/>
        <end position="57"/>
    </location>
</feature>
<dbReference type="SUPFAM" id="SSF49599">
    <property type="entry name" value="TRAF domain-like"/>
    <property type="match status" value="1"/>
</dbReference>
<evidence type="ECO:0000256" key="11">
    <source>
        <dbReference type="SAM" id="MobiDB-lite"/>
    </source>
</evidence>
<dbReference type="Gene3D" id="3.30.40.10">
    <property type="entry name" value="Zinc/RING finger domain, C3HC4 (zinc finger)"/>
    <property type="match status" value="2"/>
</dbReference>
<reference evidence="15" key="1">
    <citation type="submission" date="2015-08" db="UniProtKB">
        <authorList>
            <consortium name="WormBaseParasite"/>
        </authorList>
    </citation>
    <scope>IDENTIFICATION</scope>
</reference>
<evidence type="ECO:0000256" key="8">
    <source>
        <dbReference type="ARBA" id="ARBA00022833"/>
    </source>
</evidence>
<dbReference type="WBParaSite" id="SSTP_0000440000.1">
    <property type="protein sequence ID" value="SSTP_0000440000.1"/>
    <property type="gene ID" value="SSTP_0000440000"/>
</dbReference>
<dbReference type="GO" id="GO:0008270">
    <property type="term" value="F:zinc ion binding"/>
    <property type="evidence" value="ECO:0007669"/>
    <property type="project" value="UniProtKB-KW"/>
</dbReference>
<evidence type="ECO:0000256" key="2">
    <source>
        <dbReference type="ARBA" id="ARBA00004906"/>
    </source>
</evidence>
<proteinExistence type="inferred from homology"/>
<dbReference type="InterPro" id="IPR004162">
    <property type="entry name" value="SINA-like_animal"/>
</dbReference>
<evidence type="ECO:0000256" key="9">
    <source>
        <dbReference type="PROSITE-ProRule" id="PRU00455"/>
    </source>
</evidence>
<dbReference type="Pfam" id="PF21362">
    <property type="entry name" value="Sina_RING"/>
    <property type="match status" value="1"/>
</dbReference>
<dbReference type="Pfam" id="PF21361">
    <property type="entry name" value="Sina_ZnF"/>
    <property type="match status" value="1"/>
</dbReference>
<dbReference type="GO" id="GO:0031624">
    <property type="term" value="F:ubiquitin conjugating enzyme binding"/>
    <property type="evidence" value="ECO:0007669"/>
    <property type="project" value="TreeGrafter"/>
</dbReference>
<keyword evidence="7 10" id="KW-0833">Ubl conjugation pathway</keyword>
<dbReference type="InterPro" id="IPR013010">
    <property type="entry name" value="Znf_SIAH"/>
</dbReference>
<feature type="compositionally biased region" description="Low complexity" evidence="11">
    <location>
        <begin position="47"/>
        <end position="57"/>
    </location>
</feature>
<comment type="similarity">
    <text evidence="3 10">Belongs to the SINA (Seven in absentia) family.</text>
</comment>
<dbReference type="CDD" id="cd03829">
    <property type="entry name" value="Sina"/>
    <property type="match status" value="1"/>
</dbReference>
<dbReference type="GO" id="GO:0061630">
    <property type="term" value="F:ubiquitin protein ligase activity"/>
    <property type="evidence" value="ECO:0007669"/>
    <property type="project" value="UniProtKB-EC"/>
</dbReference>
<dbReference type="PANTHER" id="PTHR45877:SF2">
    <property type="entry name" value="E3 UBIQUITIN-PROTEIN LIGASE SINA-RELATED"/>
    <property type="match status" value="1"/>
</dbReference>
<dbReference type="PANTHER" id="PTHR45877">
    <property type="entry name" value="E3 UBIQUITIN-PROTEIN LIGASE SIAH2"/>
    <property type="match status" value="1"/>
</dbReference>
<dbReference type="InterPro" id="IPR001841">
    <property type="entry name" value="Znf_RING"/>
</dbReference>
<evidence type="ECO:0000256" key="1">
    <source>
        <dbReference type="ARBA" id="ARBA00000900"/>
    </source>
</evidence>
<feature type="region of interest" description="Disordered" evidence="11">
    <location>
        <begin position="91"/>
        <end position="154"/>
    </location>
</feature>
<dbReference type="GO" id="GO:0030154">
    <property type="term" value="P:cell differentiation"/>
    <property type="evidence" value="ECO:0007669"/>
    <property type="project" value="UniProtKB-ARBA"/>
</dbReference>
<evidence type="ECO:0000256" key="5">
    <source>
        <dbReference type="ARBA" id="ARBA00022723"/>
    </source>
</evidence>
<dbReference type="PROSITE" id="PS51081">
    <property type="entry name" value="ZF_SIAH"/>
    <property type="match status" value="1"/>
</dbReference>
<dbReference type="STRING" id="6248.A0A0K0E4I0"/>
<evidence type="ECO:0000259" key="13">
    <source>
        <dbReference type="PROSITE" id="PS51081"/>
    </source>
</evidence>
<dbReference type="InterPro" id="IPR049548">
    <property type="entry name" value="Sina-like_RING"/>
</dbReference>